<name>A0AAE0JHY2_9PEZI</name>
<gene>
    <name evidence="1" type="ORF">B0H65DRAFT_462510</name>
</gene>
<reference evidence="1" key="1">
    <citation type="journal article" date="2023" name="Mol. Phylogenet. Evol.">
        <title>Genome-scale phylogeny and comparative genomics of the fungal order Sordariales.</title>
        <authorList>
            <person name="Hensen N."/>
            <person name="Bonometti L."/>
            <person name="Westerberg I."/>
            <person name="Brannstrom I.O."/>
            <person name="Guillou S."/>
            <person name="Cros-Aarteil S."/>
            <person name="Calhoun S."/>
            <person name="Haridas S."/>
            <person name="Kuo A."/>
            <person name="Mondo S."/>
            <person name="Pangilinan J."/>
            <person name="Riley R."/>
            <person name="LaButti K."/>
            <person name="Andreopoulos B."/>
            <person name="Lipzen A."/>
            <person name="Chen C."/>
            <person name="Yan M."/>
            <person name="Daum C."/>
            <person name="Ng V."/>
            <person name="Clum A."/>
            <person name="Steindorff A."/>
            <person name="Ohm R.A."/>
            <person name="Martin F."/>
            <person name="Silar P."/>
            <person name="Natvig D.O."/>
            <person name="Lalanne C."/>
            <person name="Gautier V."/>
            <person name="Ament-Velasquez S.L."/>
            <person name="Kruys A."/>
            <person name="Hutchinson M.I."/>
            <person name="Powell A.J."/>
            <person name="Barry K."/>
            <person name="Miller A.N."/>
            <person name="Grigoriev I.V."/>
            <person name="Debuchy R."/>
            <person name="Gladieux P."/>
            <person name="Hiltunen Thoren M."/>
            <person name="Johannesson H."/>
        </authorList>
    </citation>
    <scope>NUCLEOTIDE SEQUENCE</scope>
    <source>
        <strain evidence="1">CBS 560.94</strain>
    </source>
</reference>
<accession>A0AAE0JHY2</accession>
<evidence type="ECO:0000313" key="1">
    <source>
        <dbReference type="EMBL" id="KAK3348137.1"/>
    </source>
</evidence>
<organism evidence="1 2">
    <name type="scientific">Neurospora tetraspora</name>
    <dbReference type="NCBI Taxonomy" id="94610"/>
    <lineage>
        <taxon>Eukaryota</taxon>
        <taxon>Fungi</taxon>
        <taxon>Dikarya</taxon>
        <taxon>Ascomycota</taxon>
        <taxon>Pezizomycotina</taxon>
        <taxon>Sordariomycetes</taxon>
        <taxon>Sordariomycetidae</taxon>
        <taxon>Sordariales</taxon>
        <taxon>Sordariaceae</taxon>
        <taxon>Neurospora</taxon>
    </lineage>
</organism>
<dbReference type="Proteomes" id="UP001278500">
    <property type="component" value="Unassembled WGS sequence"/>
</dbReference>
<dbReference type="EMBL" id="JAUEPP010000003">
    <property type="protein sequence ID" value="KAK3348137.1"/>
    <property type="molecule type" value="Genomic_DNA"/>
</dbReference>
<comment type="caution">
    <text evidence="1">The sequence shown here is derived from an EMBL/GenBank/DDBJ whole genome shotgun (WGS) entry which is preliminary data.</text>
</comment>
<keyword evidence="2" id="KW-1185">Reference proteome</keyword>
<dbReference type="RefSeq" id="XP_062683219.1">
    <property type="nucleotide sequence ID" value="XM_062826644.1"/>
</dbReference>
<proteinExistence type="predicted"/>
<reference evidence="1" key="2">
    <citation type="submission" date="2023-06" db="EMBL/GenBank/DDBJ databases">
        <authorList>
            <consortium name="Lawrence Berkeley National Laboratory"/>
            <person name="Haridas S."/>
            <person name="Hensen N."/>
            <person name="Bonometti L."/>
            <person name="Westerberg I."/>
            <person name="Brannstrom I.O."/>
            <person name="Guillou S."/>
            <person name="Cros-Aarteil S."/>
            <person name="Calhoun S."/>
            <person name="Kuo A."/>
            <person name="Mondo S."/>
            <person name="Pangilinan J."/>
            <person name="Riley R."/>
            <person name="Labutti K."/>
            <person name="Andreopoulos B."/>
            <person name="Lipzen A."/>
            <person name="Chen C."/>
            <person name="Yanf M."/>
            <person name="Daum C."/>
            <person name="Ng V."/>
            <person name="Clum A."/>
            <person name="Steindorff A."/>
            <person name="Ohm R."/>
            <person name="Martin F."/>
            <person name="Silar P."/>
            <person name="Natvig D."/>
            <person name="Lalanne C."/>
            <person name="Gautier V."/>
            <person name="Ament-Velasquez S.L."/>
            <person name="Kruys A."/>
            <person name="Hutchinson M.I."/>
            <person name="Powell A.J."/>
            <person name="Barry K."/>
            <person name="Miller A.N."/>
            <person name="Grigoriev I.V."/>
            <person name="Debuchy R."/>
            <person name="Gladieux P."/>
            <person name="Thoren M.H."/>
            <person name="Johannesson H."/>
        </authorList>
    </citation>
    <scope>NUCLEOTIDE SEQUENCE</scope>
    <source>
        <strain evidence="1">CBS 560.94</strain>
    </source>
</reference>
<sequence length="319" mass="37304">MTSFGGRVRPAHDSFPINFSPKNDRWADLAHILKMERMDGCKVIRFPRRIMLDENEHLEFTARQVLLIRQFLDHNNANLSQLLTTLATDEKKSMDVFLARAYNATISNQQREILSKYQRHPTFTFCDLEWTCGPPYQLRVTARDNASQSGFVTGCASHDIVEYCMDEDPYYDFGYPIMLYCARYVLNFGYSAKDVTDTVQEKTNEVVERLDEHLGVFPTPELYSEKFVALDVQYKILHCLLTENNPTKQEIKAKREYWERLEACFMEVFERFDKGDLHRLAVEDYGIWCEMFGFVCHWADKEHILPRLSEARQIIAGSS</sequence>
<dbReference type="AlphaFoldDB" id="A0AAE0JHY2"/>
<dbReference type="GeneID" id="87863798"/>
<evidence type="ECO:0000313" key="2">
    <source>
        <dbReference type="Proteomes" id="UP001278500"/>
    </source>
</evidence>
<protein>
    <submittedName>
        <fullName evidence="1">Uncharacterized protein</fullName>
    </submittedName>
</protein>